<proteinExistence type="predicted"/>
<sequence length="250" mass="26642">MTTNQTTHPSVFLDATAVLDGPLPVEISMEPIRHGAPFAYERVLYDAAGAFFAVWACDAGVYPRVKDKRGSFMYIISGEATITDEDGTSHELTAGSVIVLPYGWVGTWDIRETIRKVYLHTTPVPPYRAGVQPSAFLAAVDVLGGDLHAPVAARVASWAPPVAETVVFDGPDGRCAVQERGPGVFRRAAAEGASYLYVISGEATVTDEDGTSHELTAGSAVALPDGWAGTWDIRTTIRTVHVDTAPIADK</sequence>
<evidence type="ECO:0000313" key="3">
    <source>
        <dbReference type="Proteomes" id="UP000198253"/>
    </source>
</evidence>
<name>A0A1C4ZIF0_MICEC</name>
<dbReference type="InterPro" id="IPR014710">
    <property type="entry name" value="RmlC-like_jellyroll"/>
</dbReference>
<feature type="domain" description="(S)-ureidoglycine aminohydrolase cupin" evidence="1">
    <location>
        <begin position="53"/>
        <end position="118"/>
    </location>
</feature>
<dbReference type="InterPro" id="IPR008579">
    <property type="entry name" value="UGlyAH_Cupin_dom"/>
</dbReference>
<reference evidence="3" key="1">
    <citation type="submission" date="2016-06" db="EMBL/GenBank/DDBJ databases">
        <authorList>
            <person name="Varghese N."/>
            <person name="Submissions Spin"/>
        </authorList>
    </citation>
    <scope>NUCLEOTIDE SEQUENCE [LARGE SCALE GENOMIC DNA]</scope>
    <source>
        <strain evidence="3">DSM 43816</strain>
    </source>
</reference>
<accession>A0A1C4ZIF0</accession>
<dbReference type="Proteomes" id="UP000198253">
    <property type="component" value="Chromosome I"/>
</dbReference>
<gene>
    <name evidence="2" type="ORF">GA0070618_5284</name>
</gene>
<dbReference type="Pfam" id="PF05899">
    <property type="entry name" value="Cupin_3"/>
    <property type="match status" value="2"/>
</dbReference>
<protein>
    <submittedName>
        <fullName evidence="2">Predicted enzyme of the cupin superfamily</fullName>
    </submittedName>
</protein>
<evidence type="ECO:0000313" key="2">
    <source>
        <dbReference type="EMBL" id="SCF32635.1"/>
    </source>
</evidence>
<dbReference type="PANTHER" id="PTHR40943:SF1">
    <property type="entry name" value="CYTOPLASMIC PROTEIN"/>
    <property type="match status" value="1"/>
</dbReference>
<keyword evidence="3" id="KW-1185">Reference proteome</keyword>
<dbReference type="InParanoid" id="A0A1C4ZIF0"/>
<dbReference type="PANTHER" id="PTHR40943">
    <property type="entry name" value="CYTOPLASMIC PROTEIN-RELATED"/>
    <property type="match status" value="1"/>
</dbReference>
<feature type="domain" description="(S)-ureidoglycine aminohydrolase cupin" evidence="1">
    <location>
        <begin position="175"/>
        <end position="238"/>
    </location>
</feature>
<organism evidence="2 3">
    <name type="scientific">Micromonospora echinospora</name>
    <name type="common">Micromonospora purpurea</name>
    <dbReference type="NCBI Taxonomy" id="1877"/>
    <lineage>
        <taxon>Bacteria</taxon>
        <taxon>Bacillati</taxon>
        <taxon>Actinomycetota</taxon>
        <taxon>Actinomycetes</taxon>
        <taxon>Micromonosporales</taxon>
        <taxon>Micromonosporaceae</taxon>
        <taxon>Micromonospora</taxon>
    </lineage>
</organism>
<dbReference type="InterPro" id="IPR011051">
    <property type="entry name" value="RmlC_Cupin_sf"/>
</dbReference>
<dbReference type="Gene3D" id="2.60.120.10">
    <property type="entry name" value="Jelly Rolls"/>
    <property type="match status" value="2"/>
</dbReference>
<dbReference type="OrthoDB" id="9799053at2"/>
<dbReference type="EMBL" id="LT607413">
    <property type="protein sequence ID" value="SCF32635.1"/>
    <property type="molecule type" value="Genomic_DNA"/>
</dbReference>
<evidence type="ECO:0000259" key="1">
    <source>
        <dbReference type="Pfam" id="PF05899"/>
    </source>
</evidence>
<dbReference type="RefSeq" id="WP_088984000.1">
    <property type="nucleotide sequence ID" value="NZ_LT607413.1"/>
</dbReference>
<dbReference type="AlphaFoldDB" id="A0A1C4ZIF0"/>
<dbReference type="SUPFAM" id="SSF51182">
    <property type="entry name" value="RmlC-like cupins"/>
    <property type="match status" value="2"/>
</dbReference>